<dbReference type="RefSeq" id="XP_013275819.1">
    <property type="nucleotide sequence ID" value="XM_013420365.1"/>
</dbReference>
<name>A0A0D2HDQ2_9EURO</name>
<evidence type="ECO:0000313" key="1">
    <source>
        <dbReference type="EMBL" id="KIX08683.1"/>
    </source>
</evidence>
<accession>A0A0D2HDQ2</accession>
<dbReference type="EMBL" id="KN847476">
    <property type="protein sequence ID" value="KIX08683.1"/>
    <property type="molecule type" value="Genomic_DNA"/>
</dbReference>
<gene>
    <name evidence="1" type="ORF">Z518_03340</name>
</gene>
<keyword evidence="2" id="KW-1185">Reference proteome</keyword>
<evidence type="ECO:0000313" key="2">
    <source>
        <dbReference type="Proteomes" id="UP000053617"/>
    </source>
</evidence>
<dbReference type="HOGENOM" id="CLU_037990_1_0_1"/>
<organism evidence="1 2">
    <name type="scientific">Rhinocladiella mackenziei CBS 650.93</name>
    <dbReference type="NCBI Taxonomy" id="1442369"/>
    <lineage>
        <taxon>Eukaryota</taxon>
        <taxon>Fungi</taxon>
        <taxon>Dikarya</taxon>
        <taxon>Ascomycota</taxon>
        <taxon>Pezizomycotina</taxon>
        <taxon>Eurotiomycetes</taxon>
        <taxon>Chaetothyriomycetidae</taxon>
        <taxon>Chaetothyriales</taxon>
        <taxon>Herpotrichiellaceae</taxon>
        <taxon>Rhinocladiella</taxon>
    </lineage>
</organism>
<dbReference type="AlphaFoldDB" id="A0A0D2HDQ2"/>
<dbReference type="PANTHER" id="PTHR43591">
    <property type="entry name" value="METHYLTRANSFERASE"/>
    <property type="match status" value="1"/>
</dbReference>
<evidence type="ECO:0008006" key="3">
    <source>
        <dbReference type="Google" id="ProtNLM"/>
    </source>
</evidence>
<dbReference type="Gene3D" id="3.40.50.150">
    <property type="entry name" value="Vaccinia Virus protein VP39"/>
    <property type="match status" value="1"/>
</dbReference>
<proteinExistence type="predicted"/>
<sequence length="251" mass="28211">MGDLATRNREHFDKHAIDHQREFADLIQATIEEFQSRRFWISNKWVGALDSGTGDQQHDIRLLDYACGSGTASRALAHFVTQAVGLDLSQNMVEQYNKHAREMGFYPDRMHARQYDLLAEPDPKQQQPLSEQELSGFDIVVVSAALHHVADPGKLLKCLAQCLKRGGVCVVLDKIPDLTMESLGAAIPPEHADALNTISKRGFSEEEMRKLYEDAGLGRNFDHVVIDRSFEFTVAGRKIQFNGFITRGELT</sequence>
<dbReference type="SUPFAM" id="SSF53335">
    <property type="entry name" value="S-adenosyl-L-methionine-dependent methyltransferases"/>
    <property type="match status" value="1"/>
</dbReference>
<dbReference type="Pfam" id="PF13489">
    <property type="entry name" value="Methyltransf_23"/>
    <property type="match status" value="1"/>
</dbReference>
<protein>
    <recommendedName>
        <fullName evidence="3">Methyltransferase type 11 domain-containing protein</fullName>
    </recommendedName>
</protein>
<dbReference type="STRING" id="1442369.A0A0D2HDQ2"/>
<dbReference type="InterPro" id="IPR029063">
    <property type="entry name" value="SAM-dependent_MTases_sf"/>
</dbReference>
<dbReference type="PANTHER" id="PTHR43591:SF108">
    <property type="entry name" value="S-ADENOSYL-L-METHIONINE-DEPENDENT METHYLTRANSFERASE"/>
    <property type="match status" value="1"/>
</dbReference>
<reference evidence="1 2" key="1">
    <citation type="submission" date="2015-01" db="EMBL/GenBank/DDBJ databases">
        <title>The Genome Sequence of Rhinocladiella mackenzie CBS 650.93.</title>
        <authorList>
            <consortium name="The Broad Institute Genomics Platform"/>
            <person name="Cuomo C."/>
            <person name="de Hoog S."/>
            <person name="Gorbushina A."/>
            <person name="Stielow B."/>
            <person name="Teixiera M."/>
            <person name="Abouelleil A."/>
            <person name="Chapman S.B."/>
            <person name="Priest M."/>
            <person name="Young S.K."/>
            <person name="Wortman J."/>
            <person name="Nusbaum C."/>
            <person name="Birren B."/>
        </authorList>
    </citation>
    <scope>NUCLEOTIDE SEQUENCE [LARGE SCALE GENOMIC DNA]</scope>
    <source>
        <strain evidence="1 2">CBS 650.93</strain>
    </source>
</reference>
<dbReference type="OrthoDB" id="66144at2759"/>
<dbReference type="Proteomes" id="UP000053617">
    <property type="component" value="Unassembled WGS sequence"/>
</dbReference>
<dbReference type="CDD" id="cd02440">
    <property type="entry name" value="AdoMet_MTases"/>
    <property type="match status" value="1"/>
</dbReference>
<dbReference type="VEuPathDB" id="FungiDB:Z518_03340"/>
<dbReference type="GeneID" id="25291411"/>